<dbReference type="SUPFAM" id="SSF51556">
    <property type="entry name" value="Metallo-dependent hydrolases"/>
    <property type="match status" value="1"/>
</dbReference>
<dbReference type="InterPro" id="IPR006680">
    <property type="entry name" value="Amidohydro-rel"/>
</dbReference>
<evidence type="ECO:0000259" key="2">
    <source>
        <dbReference type="Pfam" id="PF01979"/>
    </source>
</evidence>
<organism evidence="3">
    <name type="scientific">marine metagenome</name>
    <dbReference type="NCBI Taxonomy" id="408172"/>
    <lineage>
        <taxon>unclassified sequences</taxon>
        <taxon>metagenomes</taxon>
        <taxon>ecological metagenomes</taxon>
    </lineage>
</organism>
<dbReference type="Gene3D" id="3.20.20.140">
    <property type="entry name" value="Metal-dependent hydrolases"/>
    <property type="match status" value="1"/>
</dbReference>
<dbReference type="InterPro" id="IPR050287">
    <property type="entry name" value="MTA/SAH_deaminase"/>
</dbReference>
<keyword evidence="1" id="KW-0378">Hydrolase</keyword>
<evidence type="ECO:0000256" key="1">
    <source>
        <dbReference type="ARBA" id="ARBA00022801"/>
    </source>
</evidence>
<sequence>MLTLIKETTIVTGNEQREILYNAGIAIQDTEIVGIGPSDDLEREFSSSTVIQGRGKVIFPGLINCHTHLQATADRGILEDFSFPTTLGFPTTGRGLLSPDERKIFALLASIEAIKSGTTTLLEISENIHEYAHSLNSTGLRLLLAENINDIETAGSHPVFSESKRDDALRRASDLIESWHNKSDGRIKGFVAPHAPETVSPELLRASKDLAEKHNVGYTIHLSQSYKEIMAVKETRGVLPTHYLFANEFLGDRLVVAHCRYLNNSEIALLGEAKVNISHNSAIGARRGAAAPISELSSSGCTIGMGTDNMAEDMVAVMRAGLFHERVRLNSETHPQPEDVLQWATFGGAMALGISDDVGSLEIGKKADFFMIDSRRAHLVPTLRIVSSFVHNGSAGDITDVMIDGKWVMRDSSLTTIDEMTVISNAEKIGHRVWNKLVNDHPNVHFPIKLPPTTL</sequence>
<dbReference type="Pfam" id="PF01979">
    <property type="entry name" value="Amidohydro_1"/>
    <property type="match status" value="1"/>
</dbReference>
<proteinExistence type="predicted"/>
<evidence type="ECO:0000313" key="3">
    <source>
        <dbReference type="EMBL" id="SVA59283.1"/>
    </source>
</evidence>
<dbReference type="Gene3D" id="2.30.40.10">
    <property type="entry name" value="Urease, subunit C, domain 1"/>
    <property type="match status" value="1"/>
</dbReference>
<protein>
    <recommendedName>
        <fullName evidence="2">Amidohydrolase-related domain-containing protein</fullName>
    </recommendedName>
</protein>
<dbReference type="PANTHER" id="PTHR43794">
    <property type="entry name" value="AMINOHYDROLASE SSNA-RELATED"/>
    <property type="match status" value="1"/>
</dbReference>
<dbReference type="AlphaFoldDB" id="A0A381X4Z4"/>
<name>A0A381X4Z4_9ZZZZ</name>
<reference evidence="3" key="1">
    <citation type="submission" date="2018-05" db="EMBL/GenBank/DDBJ databases">
        <authorList>
            <person name="Lanie J.A."/>
            <person name="Ng W.-L."/>
            <person name="Kazmierczak K.M."/>
            <person name="Andrzejewski T.M."/>
            <person name="Davidsen T.M."/>
            <person name="Wayne K.J."/>
            <person name="Tettelin H."/>
            <person name="Glass J.I."/>
            <person name="Rusch D."/>
            <person name="Podicherti R."/>
            <person name="Tsui H.-C.T."/>
            <person name="Winkler M.E."/>
        </authorList>
    </citation>
    <scope>NUCLEOTIDE SEQUENCE</scope>
</reference>
<gene>
    <name evidence="3" type="ORF">METZ01_LOCUS112137</name>
</gene>
<dbReference type="InterPro" id="IPR032466">
    <property type="entry name" value="Metal_Hydrolase"/>
</dbReference>
<feature type="domain" description="Amidohydrolase-related" evidence="2">
    <location>
        <begin position="57"/>
        <end position="408"/>
    </location>
</feature>
<dbReference type="EMBL" id="UINC01013776">
    <property type="protein sequence ID" value="SVA59283.1"/>
    <property type="molecule type" value="Genomic_DNA"/>
</dbReference>
<dbReference type="InterPro" id="IPR011059">
    <property type="entry name" value="Metal-dep_hydrolase_composite"/>
</dbReference>
<dbReference type="GO" id="GO:0016810">
    <property type="term" value="F:hydrolase activity, acting on carbon-nitrogen (but not peptide) bonds"/>
    <property type="evidence" value="ECO:0007669"/>
    <property type="project" value="InterPro"/>
</dbReference>
<dbReference type="SUPFAM" id="SSF51338">
    <property type="entry name" value="Composite domain of metallo-dependent hydrolases"/>
    <property type="match status" value="1"/>
</dbReference>
<accession>A0A381X4Z4</accession>
<dbReference type="PANTHER" id="PTHR43794:SF11">
    <property type="entry name" value="AMIDOHYDROLASE-RELATED DOMAIN-CONTAINING PROTEIN"/>
    <property type="match status" value="1"/>
</dbReference>